<dbReference type="InterPro" id="IPR003000">
    <property type="entry name" value="Sirtuin"/>
</dbReference>
<organism evidence="6 7">
    <name type="scientific">Aromatoleum diolicum</name>
    <dbReference type="NCBI Taxonomy" id="75796"/>
    <lineage>
        <taxon>Bacteria</taxon>
        <taxon>Pseudomonadati</taxon>
        <taxon>Pseudomonadota</taxon>
        <taxon>Betaproteobacteria</taxon>
        <taxon>Rhodocyclales</taxon>
        <taxon>Rhodocyclaceae</taxon>
        <taxon>Aromatoleum</taxon>
    </lineage>
</organism>
<comment type="caution">
    <text evidence="6">The sequence shown here is derived from an EMBL/GenBank/DDBJ whole genome shotgun (WGS) entry which is preliminary data.</text>
</comment>
<evidence type="ECO:0000313" key="7">
    <source>
        <dbReference type="Proteomes" id="UP000648984"/>
    </source>
</evidence>
<evidence type="ECO:0000256" key="3">
    <source>
        <dbReference type="ARBA" id="ARBA00023027"/>
    </source>
</evidence>
<proteinExistence type="predicted"/>
<dbReference type="EMBL" id="WTVQ01000026">
    <property type="protein sequence ID" value="NMG76124.1"/>
    <property type="molecule type" value="Genomic_DNA"/>
</dbReference>
<dbReference type="InterPro" id="IPR050134">
    <property type="entry name" value="NAD-dep_sirtuin_deacylases"/>
</dbReference>
<dbReference type="PANTHER" id="PTHR11085">
    <property type="entry name" value="NAD-DEPENDENT PROTEIN DEACYLASE SIRTUIN-5, MITOCHONDRIAL-RELATED"/>
    <property type="match status" value="1"/>
</dbReference>
<dbReference type="Gene3D" id="3.40.50.1220">
    <property type="entry name" value="TPP-binding domain"/>
    <property type="match status" value="1"/>
</dbReference>
<dbReference type="Gene3D" id="3.30.1600.10">
    <property type="entry name" value="SIR2/SIRT2 'Small Domain"/>
    <property type="match status" value="1"/>
</dbReference>
<keyword evidence="3" id="KW-0520">NAD</keyword>
<dbReference type="PANTHER" id="PTHR11085:SF4">
    <property type="entry name" value="NAD-DEPENDENT PROTEIN DEACYLASE"/>
    <property type="match status" value="1"/>
</dbReference>
<keyword evidence="2" id="KW-0808">Transferase</keyword>
<feature type="domain" description="Deacetylase sirtuin-type" evidence="5">
    <location>
        <begin position="66"/>
        <end position="346"/>
    </location>
</feature>
<evidence type="ECO:0000256" key="4">
    <source>
        <dbReference type="PROSITE-ProRule" id="PRU00236"/>
    </source>
</evidence>
<comment type="caution">
    <text evidence="4">Lacks conserved residue(s) required for the propagation of feature annotation.</text>
</comment>
<keyword evidence="7" id="KW-1185">Reference proteome</keyword>
<dbReference type="Pfam" id="PF02146">
    <property type="entry name" value="SIR2"/>
    <property type="match status" value="1"/>
</dbReference>
<reference evidence="6 7" key="1">
    <citation type="submission" date="2019-12" db="EMBL/GenBank/DDBJ databases">
        <title>Comparative genomics gives insights into the taxonomy of the Azoarcus-Aromatoleum group and reveals separate origins of nif in the plant-associated Azoarcus and non-plant-associated Aromatoleum sub-groups.</title>
        <authorList>
            <person name="Lafos M."/>
            <person name="Maluk M."/>
            <person name="Batista M."/>
            <person name="Junghare M."/>
            <person name="Carmona M."/>
            <person name="Faoro H."/>
            <person name="Cruz L.M."/>
            <person name="Battistoni F."/>
            <person name="De Souza E."/>
            <person name="Pedrosa F."/>
            <person name="Chen W.-M."/>
            <person name="Poole P.S."/>
            <person name="Dixon R.A."/>
            <person name="James E.K."/>
        </authorList>
    </citation>
    <scope>NUCLEOTIDE SEQUENCE [LARGE SCALE GENOMIC DNA]</scope>
    <source>
        <strain evidence="6 7">22Lin</strain>
    </source>
</reference>
<evidence type="ECO:0000259" key="5">
    <source>
        <dbReference type="PROSITE" id="PS50305"/>
    </source>
</evidence>
<gene>
    <name evidence="6" type="ORF">GPA25_15255</name>
</gene>
<name>A0ABX1QG35_9RHOO</name>
<accession>A0ABX1QG35</accession>
<dbReference type="PROSITE" id="PS50305">
    <property type="entry name" value="SIRTUIN"/>
    <property type="match status" value="1"/>
</dbReference>
<dbReference type="SUPFAM" id="SSF52467">
    <property type="entry name" value="DHS-like NAD/FAD-binding domain"/>
    <property type="match status" value="1"/>
</dbReference>
<dbReference type="Proteomes" id="UP000648984">
    <property type="component" value="Unassembled WGS sequence"/>
</dbReference>
<dbReference type="InterPro" id="IPR026590">
    <property type="entry name" value="Ssirtuin_cat_dom"/>
</dbReference>
<dbReference type="InterPro" id="IPR026591">
    <property type="entry name" value="Sirtuin_cat_small_dom_sf"/>
</dbReference>
<evidence type="ECO:0000256" key="1">
    <source>
        <dbReference type="ARBA" id="ARBA00012928"/>
    </source>
</evidence>
<protein>
    <recommendedName>
        <fullName evidence="1">protein acetyllysine N-acetyltransferase</fullName>
        <ecNumber evidence="1">2.3.1.286</ecNumber>
    </recommendedName>
</protein>
<evidence type="ECO:0000313" key="6">
    <source>
        <dbReference type="EMBL" id="NMG76124.1"/>
    </source>
</evidence>
<evidence type="ECO:0000256" key="2">
    <source>
        <dbReference type="ARBA" id="ARBA00022679"/>
    </source>
</evidence>
<dbReference type="InterPro" id="IPR029035">
    <property type="entry name" value="DHS-like_NAD/FAD-binding_dom"/>
</dbReference>
<sequence length="346" mass="37479">MSVVAGIWLNGSKTAFQNLFGRGCSNAGVIVTSNILAGNPKCVACSDSSAVRVAKLGRGNIVSQIPGSLDSSEQFARCARLIGAADGLLITAGAGLGVDSGLPDFRGSEGMWRAYPALGQARMHFQDIANPSAFVRNPRLAWGFYGHRLKMYRETEPGPAFRVLQEIARHLPEAAFVFTSNVDGHFQKAGFDPLRVCECHGSIHYLQCADGCMNDVWSADKFSPEIDEDSCLLIGDLPGCPWCKRLARPNILMFGDWGWIDARTREQRSRLDVWRAKVDRLLVLEIGAGTGVPTVRLFGESQGCPIIRINTSEAKTAADFGISLRMSATEAMHGIAAALRDTGFLE</sequence>
<dbReference type="EC" id="2.3.1.286" evidence="1"/>